<dbReference type="PANTHER" id="PTHR38831">
    <property type="entry name" value="TYPE II SECRETION SYSTEM PROTEIN K"/>
    <property type="match status" value="1"/>
</dbReference>
<keyword evidence="14" id="KW-1185">Reference proteome</keyword>
<dbReference type="NCBIfam" id="NF037980">
    <property type="entry name" value="T2SS_GspK"/>
    <property type="match status" value="1"/>
</dbReference>
<evidence type="ECO:0000313" key="13">
    <source>
        <dbReference type="EMBL" id="RFO97618.1"/>
    </source>
</evidence>
<reference evidence="13 14" key="1">
    <citation type="submission" date="2018-05" db="EMBL/GenBank/DDBJ databases">
        <title>Rhodoferax soyangensis sp.nov., isolated from an oligotrophic freshwater lake.</title>
        <authorList>
            <person name="Park M."/>
        </authorList>
    </citation>
    <scope>NUCLEOTIDE SEQUENCE [LARGE SCALE GENOMIC DNA]</scope>
    <source>
        <strain evidence="13 14">IMCC26218</strain>
    </source>
</reference>
<evidence type="ECO:0000256" key="9">
    <source>
        <dbReference type="ARBA" id="ARBA00023136"/>
    </source>
</evidence>
<dbReference type="Pfam" id="PF03934">
    <property type="entry name" value="T2SSK"/>
    <property type="match status" value="1"/>
</dbReference>
<evidence type="ECO:0000313" key="14">
    <source>
        <dbReference type="Proteomes" id="UP000260665"/>
    </source>
</evidence>
<evidence type="ECO:0000256" key="6">
    <source>
        <dbReference type="ARBA" id="ARBA00022692"/>
    </source>
</evidence>
<protein>
    <recommendedName>
        <fullName evidence="10">Type II secretion system protein K</fullName>
    </recommendedName>
</protein>
<keyword evidence="8" id="KW-1133">Transmembrane helix</keyword>
<keyword evidence="7" id="KW-0653">Protein transport</keyword>
<evidence type="ECO:0000256" key="4">
    <source>
        <dbReference type="ARBA" id="ARBA00022475"/>
    </source>
</evidence>
<keyword evidence="9 10" id="KW-0472">Membrane</keyword>
<dbReference type="InterPro" id="IPR049179">
    <property type="entry name" value="T2SSK_SAM-like_2nd"/>
</dbReference>
<dbReference type="Proteomes" id="UP000260665">
    <property type="component" value="Unassembled WGS sequence"/>
</dbReference>
<evidence type="ECO:0000256" key="2">
    <source>
        <dbReference type="ARBA" id="ARBA00007246"/>
    </source>
</evidence>
<keyword evidence="6" id="KW-0812">Transmembrane</keyword>
<gene>
    <name evidence="13" type="ORF">DIC66_07080</name>
</gene>
<name>A0A3E1RE20_9BURK</name>
<keyword evidence="5 10" id="KW-0997">Cell inner membrane</keyword>
<dbReference type="InterPro" id="IPR049031">
    <property type="entry name" value="T2SSK_SAM-like_1st"/>
</dbReference>
<comment type="caution">
    <text evidence="13">The sequence shown here is derived from an EMBL/GenBank/DDBJ whole genome shotgun (WGS) entry which is preliminary data.</text>
</comment>
<dbReference type="InterPro" id="IPR005628">
    <property type="entry name" value="GspK"/>
</dbReference>
<evidence type="ECO:0000256" key="8">
    <source>
        <dbReference type="ARBA" id="ARBA00022989"/>
    </source>
</evidence>
<dbReference type="Pfam" id="PF21687">
    <property type="entry name" value="T2SSK_1st"/>
    <property type="match status" value="1"/>
</dbReference>
<dbReference type="OrthoDB" id="5293133at2"/>
<evidence type="ECO:0000256" key="7">
    <source>
        <dbReference type="ARBA" id="ARBA00022927"/>
    </source>
</evidence>
<dbReference type="InterPro" id="IPR045584">
    <property type="entry name" value="Pilin-like"/>
</dbReference>
<evidence type="ECO:0000256" key="10">
    <source>
        <dbReference type="PIRNR" id="PIRNR002786"/>
    </source>
</evidence>
<evidence type="ECO:0000259" key="11">
    <source>
        <dbReference type="Pfam" id="PF03934"/>
    </source>
</evidence>
<evidence type="ECO:0000256" key="5">
    <source>
        <dbReference type="ARBA" id="ARBA00022519"/>
    </source>
</evidence>
<comment type="similarity">
    <text evidence="2 10">Belongs to the GSP K family.</text>
</comment>
<organism evidence="13 14">
    <name type="scientific">Rhodoferax lacus</name>
    <dbReference type="NCBI Taxonomy" id="2184758"/>
    <lineage>
        <taxon>Bacteria</taxon>
        <taxon>Pseudomonadati</taxon>
        <taxon>Pseudomonadota</taxon>
        <taxon>Betaproteobacteria</taxon>
        <taxon>Burkholderiales</taxon>
        <taxon>Comamonadaceae</taxon>
        <taxon>Rhodoferax</taxon>
    </lineage>
</organism>
<evidence type="ECO:0000256" key="1">
    <source>
        <dbReference type="ARBA" id="ARBA00004533"/>
    </source>
</evidence>
<dbReference type="GO" id="GO:0009306">
    <property type="term" value="P:protein secretion"/>
    <property type="evidence" value="ECO:0007669"/>
    <property type="project" value="InterPro"/>
</dbReference>
<dbReference type="PIRSF" id="PIRSF002786">
    <property type="entry name" value="XcpX"/>
    <property type="match status" value="1"/>
</dbReference>
<keyword evidence="4 10" id="KW-1003">Cell membrane</keyword>
<sequence>MKPITASATGTRRQRGAALLTAMLTVTLVATFASAALWQQWRSVEIEAAERSRTQMQWVLNGALDWARLILQEDGRNGEIDHLSEPWALPLQEARLSSFLAVDKNNTDDAMDAFLSGQISDQQALLNVRNLVVDGKANLPAFQAFGRLFTLLNLPRNQLQVLVDQLIASDAASADATANSKSASLAQAPLKPYRMEQLVWLGLPAATIKALMPYATLLPVVTPVNLNTAGAEVLSAALPNTDLAQAQQMVTQRATAHFKTLAEALKAAGIPDATAAQVDTKDYAIGTHFFAVLGRLRLGDSAVQEVSLVERMGSDVKVRWRQREALTAAATASLQ</sequence>
<dbReference type="EMBL" id="QFZK01000003">
    <property type="protein sequence ID" value="RFO97618.1"/>
    <property type="molecule type" value="Genomic_DNA"/>
</dbReference>
<dbReference type="PANTHER" id="PTHR38831:SF1">
    <property type="entry name" value="TYPE II SECRETION SYSTEM PROTEIN K-RELATED"/>
    <property type="match status" value="1"/>
</dbReference>
<dbReference type="AlphaFoldDB" id="A0A3E1RE20"/>
<dbReference type="Gene3D" id="3.30.1300.30">
    <property type="entry name" value="GSPII I/J protein-like"/>
    <property type="match status" value="1"/>
</dbReference>
<proteinExistence type="inferred from homology"/>
<keyword evidence="3 10" id="KW-0813">Transport</keyword>
<dbReference type="Gene3D" id="1.10.40.60">
    <property type="entry name" value="EpsJ-like"/>
    <property type="match status" value="2"/>
</dbReference>
<feature type="domain" description="T2SS protein K second SAM-like" evidence="11">
    <location>
        <begin position="224"/>
        <end position="279"/>
    </location>
</feature>
<dbReference type="SUPFAM" id="SSF54523">
    <property type="entry name" value="Pili subunits"/>
    <property type="match status" value="1"/>
</dbReference>
<comment type="subcellular location">
    <subcellularLocation>
        <location evidence="1 10">Cell inner membrane</location>
    </subcellularLocation>
</comment>
<dbReference type="RefSeq" id="WP_117175469.1">
    <property type="nucleotide sequence ID" value="NZ_QFZK01000003.1"/>
</dbReference>
<evidence type="ECO:0000256" key="3">
    <source>
        <dbReference type="ARBA" id="ARBA00022448"/>
    </source>
</evidence>
<evidence type="ECO:0000259" key="12">
    <source>
        <dbReference type="Pfam" id="PF21687"/>
    </source>
</evidence>
<feature type="domain" description="T2SS protein K first SAM-like" evidence="12">
    <location>
        <begin position="125"/>
        <end position="219"/>
    </location>
</feature>
<dbReference type="GO" id="GO:0005886">
    <property type="term" value="C:plasma membrane"/>
    <property type="evidence" value="ECO:0007669"/>
    <property type="project" value="UniProtKB-SubCell"/>
</dbReference>
<accession>A0A3E1RE20</accession>
<dbReference type="InterPro" id="IPR038072">
    <property type="entry name" value="GspK_central_sf"/>
</dbReference>